<evidence type="ECO:0000313" key="4">
    <source>
        <dbReference type="EMBL" id="TMQ52284.1"/>
    </source>
</evidence>
<comment type="caution">
    <text evidence="4">The sequence shown here is derived from an EMBL/GenBank/DDBJ whole genome shotgun (WGS) entry which is preliminary data.</text>
</comment>
<dbReference type="PANTHER" id="PTHR43861:SF1">
    <property type="entry name" value="TRANS-ACONITATE 2-METHYLTRANSFERASE"/>
    <property type="match status" value="1"/>
</dbReference>
<dbReference type="InterPro" id="IPR029063">
    <property type="entry name" value="SAM-dependent_MTases_sf"/>
</dbReference>
<dbReference type="GO" id="GO:0008168">
    <property type="term" value="F:methyltransferase activity"/>
    <property type="evidence" value="ECO:0007669"/>
    <property type="project" value="UniProtKB-KW"/>
</dbReference>
<dbReference type="InterPro" id="IPR041698">
    <property type="entry name" value="Methyltransf_25"/>
</dbReference>
<evidence type="ECO:0000259" key="3">
    <source>
        <dbReference type="Pfam" id="PF13649"/>
    </source>
</evidence>
<dbReference type="CDD" id="cd02440">
    <property type="entry name" value="AdoMet_MTases"/>
    <property type="match status" value="1"/>
</dbReference>
<dbReference type="EMBL" id="VBOT01000038">
    <property type="protein sequence ID" value="TMQ52284.1"/>
    <property type="molecule type" value="Genomic_DNA"/>
</dbReference>
<gene>
    <name evidence="4" type="ORF">E6K73_03385</name>
</gene>
<keyword evidence="2 4" id="KW-0808">Transferase</keyword>
<protein>
    <submittedName>
        <fullName evidence="4">Methyltransferase domain-containing protein</fullName>
    </submittedName>
</protein>
<dbReference type="AlphaFoldDB" id="A0A538SLM9"/>
<keyword evidence="1 4" id="KW-0489">Methyltransferase</keyword>
<organism evidence="4 5">
    <name type="scientific">Eiseniibacteriota bacterium</name>
    <dbReference type="NCBI Taxonomy" id="2212470"/>
    <lineage>
        <taxon>Bacteria</taxon>
        <taxon>Candidatus Eiseniibacteriota</taxon>
    </lineage>
</organism>
<evidence type="ECO:0000256" key="1">
    <source>
        <dbReference type="ARBA" id="ARBA00022603"/>
    </source>
</evidence>
<feature type="non-terminal residue" evidence="4">
    <location>
        <position position="229"/>
    </location>
</feature>
<dbReference type="GO" id="GO:0032259">
    <property type="term" value="P:methylation"/>
    <property type="evidence" value="ECO:0007669"/>
    <property type="project" value="UniProtKB-KW"/>
</dbReference>
<accession>A0A538SLM9</accession>
<name>A0A538SLM9_UNCEI</name>
<proteinExistence type="predicted"/>
<dbReference type="Gene3D" id="3.40.50.150">
    <property type="entry name" value="Vaccinia Virus protein VP39"/>
    <property type="match status" value="1"/>
</dbReference>
<evidence type="ECO:0000256" key="2">
    <source>
        <dbReference type="ARBA" id="ARBA00022679"/>
    </source>
</evidence>
<dbReference type="SUPFAM" id="SSF53335">
    <property type="entry name" value="S-adenosyl-L-methionine-dependent methyltransferases"/>
    <property type="match status" value="1"/>
</dbReference>
<reference evidence="4 5" key="1">
    <citation type="journal article" date="2019" name="Nat. Microbiol.">
        <title>Mediterranean grassland soil C-N compound turnover is dependent on rainfall and depth, and is mediated by genomically divergent microorganisms.</title>
        <authorList>
            <person name="Diamond S."/>
            <person name="Andeer P.F."/>
            <person name="Li Z."/>
            <person name="Crits-Christoph A."/>
            <person name="Burstein D."/>
            <person name="Anantharaman K."/>
            <person name="Lane K.R."/>
            <person name="Thomas B.C."/>
            <person name="Pan C."/>
            <person name="Northen T.R."/>
            <person name="Banfield J.F."/>
        </authorList>
    </citation>
    <scope>NUCLEOTIDE SEQUENCE [LARGE SCALE GENOMIC DNA]</scope>
    <source>
        <strain evidence="4">WS_3</strain>
    </source>
</reference>
<dbReference type="Proteomes" id="UP000320184">
    <property type="component" value="Unassembled WGS sequence"/>
</dbReference>
<feature type="domain" description="Methyltransferase" evidence="3">
    <location>
        <begin position="70"/>
        <end position="166"/>
    </location>
</feature>
<evidence type="ECO:0000313" key="5">
    <source>
        <dbReference type="Proteomes" id="UP000320184"/>
    </source>
</evidence>
<sequence length="229" mass="25662">MRRTPGQGARAGRLAAAIEPLSAETRRRERKFWSRLASAWERWEPVLQHSLGGVDPVLFRALDLEPGRRVADLACGIGDPALAIARWVGPRGRVLGIDISAPMLAVARRRARLLGLGNVRFQRGDLTRFDAARQRFDRVASRFGLMFADDVPMALDRMRRLLRPGGRIALAVWGPLERNPAHRLRYDAVRPFLDAPLPDPEKSAHPLRLGRPGLLPRLMRQAGFVRVLS</sequence>
<dbReference type="PANTHER" id="PTHR43861">
    <property type="entry name" value="TRANS-ACONITATE 2-METHYLTRANSFERASE-RELATED"/>
    <property type="match status" value="1"/>
</dbReference>
<dbReference type="Pfam" id="PF13649">
    <property type="entry name" value="Methyltransf_25"/>
    <property type="match status" value="1"/>
</dbReference>